<sequence>MPAEDHAAVIRSLFDAFNEGDVGRCATLVTADFELRDMPTGQTFHGPSGLQQWLQVFLTAGPDAKTSILTTIVEGDWAATEHVGRSTHTGPLLTPPGRFRQQAGTSSCRLQRSTSSRTGRFPCCAPTTISRP</sequence>
<dbReference type="Gene3D" id="3.10.450.50">
    <property type="match status" value="1"/>
</dbReference>
<comment type="caution">
    <text evidence="3">The sequence shown here is derived from an EMBL/GenBank/DDBJ whole genome shotgun (WGS) entry which is preliminary data.</text>
</comment>
<evidence type="ECO:0000259" key="2">
    <source>
        <dbReference type="Pfam" id="PF12680"/>
    </source>
</evidence>
<dbReference type="SUPFAM" id="SSF54427">
    <property type="entry name" value="NTF2-like"/>
    <property type="match status" value="1"/>
</dbReference>
<name>A0A7X6K6U3_9MICC</name>
<accession>A0A7X6K6U3</accession>
<dbReference type="InterPro" id="IPR037401">
    <property type="entry name" value="SnoaL-like"/>
</dbReference>
<dbReference type="AlphaFoldDB" id="A0A7X6K6U3"/>
<organism evidence="3 4">
    <name type="scientific">Arthrobacter mobilis</name>
    <dbReference type="NCBI Taxonomy" id="2724944"/>
    <lineage>
        <taxon>Bacteria</taxon>
        <taxon>Bacillati</taxon>
        <taxon>Actinomycetota</taxon>
        <taxon>Actinomycetes</taxon>
        <taxon>Micrococcales</taxon>
        <taxon>Micrococcaceae</taxon>
        <taxon>Arthrobacter</taxon>
    </lineage>
</organism>
<dbReference type="Proteomes" id="UP000544090">
    <property type="component" value="Unassembled WGS sequence"/>
</dbReference>
<reference evidence="3 4" key="1">
    <citation type="submission" date="2020-04" db="EMBL/GenBank/DDBJ databases">
        <title>Arthrobacter sp. nov.</title>
        <authorList>
            <person name="Liu S."/>
        </authorList>
    </citation>
    <scope>NUCLEOTIDE SEQUENCE [LARGE SCALE GENOMIC DNA]</scope>
    <source>
        <strain evidence="3 4">E918</strain>
    </source>
</reference>
<gene>
    <name evidence="3" type="ORF">HGG74_13925</name>
</gene>
<proteinExistence type="predicted"/>
<protein>
    <submittedName>
        <fullName evidence="3">Ester cyclase</fullName>
    </submittedName>
</protein>
<dbReference type="InterPro" id="IPR032710">
    <property type="entry name" value="NTF2-like_dom_sf"/>
</dbReference>
<keyword evidence="4" id="KW-1185">Reference proteome</keyword>
<evidence type="ECO:0000313" key="4">
    <source>
        <dbReference type="Proteomes" id="UP000544090"/>
    </source>
</evidence>
<feature type="region of interest" description="Disordered" evidence="1">
    <location>
        <begin position="83"/>
        <end position="107"/>
    </location>
</feature>
<evidence type="ECO:0000256" key="1">
    <source>
        <dbReference type="SAM" id="MobiDB-lite"/>
    </source>
</evidence>
<dbReference type="EMBL" id="JAAZSQ010000014">
    <property type="protein sequence ID" value="NKX55613.1"/>
    <property type="molecule type" value="Genomic_DNA"/>
</dbReference>
<evidence type="ECO:0000313" key="3">
    <source>
        <dbReference type="EMBL" id="NKX55613.1"/>
    </source>
</evidence>
<dbReference type="Pfam" id="PF12680">
    <property type="entry name" value="SnoaL_2"/>
    <property type="match status" value="1"/>
</dbReference>
<feature type="domain" description="SnoaL-like" evidence="2">
    <location>
        <begin position="10"/>
        <end position="96"/>
    </location>
</feature>